<dbReference type="PANTHER" id="PTHR15031">
    <property type="entry name" value="CARTILAGE INTERMEDIATE LAYER PROTEIN CLIP"/>
    <property type="match status" value="1"/>
</dbReference>
<dbReference type="GeneID" id="106173466"/>
<accession>A0A1S3JJH8</accession>
<feature type="domain" description="WxxW" evidence="6">
    <location>
        <begin position="123"/>
        <end position="209"/>
    </location>
</feature>
<reference evidence="8" key="1">
    <citation type="submission" date="2025-08" db="UniProtKB">
        <authorList>
            <consortium name="RefSeq"/>
        </authorList>
    </citation>
    <scope>IDENTIFICATION</scope>
    <source>
        <tissue evidence="8">Gonads</tissue>
    </source>
</reference>
<dbReference type="PANTHER" id="PTHR15031:SF4">
    <property type="entry name" value="CARTILAGE INTERMEDIATE LAYER PROTEIN 1"/>
    <property type="match status" value="1"/>
</dbReference>
<keyword evidence="4" id="KW-0325">Glycoprotein</keyword>
<keyword evidence="7" id="KW-1185">Reference proteome</keyword>
<dbReference type="InParanoid" id="A0A1S3JJH8"/>
<keyword evidence="2" id="KW-0964">Secreted</keyword>
<feature type="domain" description="WxxW" evidence="6">
    <location>
        <begin position="223"/>
        <end position="307"/>
    </location>
</feature>
<protein>
    <submittedName>
        <fullName evidence="8">Cartilage intermediate layer protein 1-like</fullName>
    </submittedName>
</protein>
<keyword evidence="3 5" id="KW-0732">Signal</keyword>
<organism evidence="7 8">
    <name type="scientific">Lingula anatina</name>
    <name type="common">Brachiopod</name>
    <name type="synonym">Lingula unguis</name>
    <dbReference type="NCBI Taxonomy" id="7574"/>
    <lineage>
        <taxon>Eukaryota</taxon>
        <taxon>Metazoa</taxon>
        <taxon>Spiralia</taxon>
        <taxon>Lophotrochozoa</taxon>
        <taxon>Brachiopoda</taxon>
        <taxon>Linguliformea</taxon>
        <taxon>Lingulata</taxon>
        <taxon>Lingulida</taxon>
        <taxon>Linguloidea</taxon>
        <taxon>Lingulidae</taxon>
        <taxon>Lingula</taxon>
    </lineage>
</organism>
<evidence type="ECO:0000256" key="1">
    <source>
        <dbReference type="ARBA" id="ARBA00004613"/>
    </source>
</evidence>
<evidence type="ECO:0000313" key="7">
    <source>
        <dbReference type="Proteomes" id="UP000085678"/>
    </source>
</evidence>
<comment type="subcellular location">
    <subcellularLocation>
        <location evidence="1">Secreted</location>
    </subcellularLocation>
</comment>
<dbReference type="Pfam" id="PF13330">
    <property type="entry name" value="Mucin2_WxxW"/>
    <property type="match status" value="3"/>
</dbReference>
<evidence type="ECO:0000256" key="5">
    <source>
        <dbReference type="SAM" id="SignalP"/>
    </source>
</evidence>
<name>A0A1S3JJH8_LINAN</name>
<dbReference type="KEGG" id="lak:106173466"/>
<gene>
    <name evidence="8" type="primary">LOC106173466</name>
</gene>
<evidence type="ECO:0000256" key="2">
    <source>
        <dbReference type="ARBA" id="ARBA00022525"/>
    </source>
</evidence>
<dbReference type="GO" id="GO:0005576">
    <property type="term" value="C:extracellular region"/>
    <property type="evidence" value="ECO:0007669"/>
    <property type="project" value="UniProtKB-SubCell"/>
</dbReference>
<evidence type="ECO:0000256" key="4">
    <source>
        <dbReference type="ARBA" id="ARBA00023180"/>
    </source>
</evidence>
<dbReference type="OrthoDB" id="6049857at2759"/>
<evidence type="ECO:0000256" key="3">
    <source>
        <dbReference type="ARBA" id="ARBA00022729"/>
    </source>
</evidence>
<sequence length="308" mass="34199">METTMVLFAALCLSVVVQIQGHSWSRWYDRDNPSGTGDWETVADLRKSHYICGGCKPIGAECRVKGSSTVFTRWRGSAPDKLAANCLPTKGLICKNADQGSGGYCKDYEIRFLCPSTRVETGPYLDRDDPSATGDWESVSSFRTTDNNNICRGVRPLCTLCRDKSNKTPYYSTGDKFNAGLACGWDTGLVCTTEVNGKYCRDYEVQFRCPVIGTCPTCGNARWTNWLNRDSPTATGDWEHVGPTGHNPCNSHEPIDIQCRERSTGRPWDQTGQVFKNKCTPSEGLVCVNADQASRQSCKDYEVRFLCP</sequence>
<feature type="chain" id="PRO_5010230092" evidence="5">
    <location>
        <begin position="22"/>
        <end position="308"/>
    </location>
</feature>
<dbReference type="AlphaFoldDB" id="A0A1S3JJH8"/>
<dbReference type="RefSeq" id="XP_013410059.1">
    <property type="nucleotide sequence ID" value="XM_013554605.1"/>
</dbReference>
<dbReference type="InterPro" id="IPR025155">
    <property type="entry name" value="WxxW_domain"/>
</dbReference>
<dbReference type="InterPro" id="IPR039675">
    <property type="entry name" value="CILP1/CILP2"/>
</dbReference>
<evidence type="ECO:0000259" key="6">
    <source>
        <dbReference type="Pfam" id="PF13330"/>
    </source>
</evidence>
<dbReference type="Proteomes" id="UP000085678">
    <property type="component" value="Unplaced"/>
</dbReference>
<feature type="domain" description="WxxW" evidence="6">
    <location>
        <begin position="24"/>
        <end position="114"/>
    </location>
</feature>
<proteinExistence type="predicted"/>
<feature type="signal peptide" evidence="5">
    <location>
        <begin position="1"/>
        <end position="21"/>
    </location>
</feature>
<evidence type="ECO:0000313" key="8">
    <source>
        <dbReference type="RefSeq" id="XP_013410059.1"/>
    </source>
</evidence>